<dbReference type="GO" id="GO:0004160">
    <property type="term" value="F:dihydroxy-acid dehydratase activity"/>
    <property type="evidence" value="ECO:0007669"/>
    <property type="project" value="TreeGrafter"/>
</dbReference>
<name>L8WRE8_THACA</name>
<comment type="caution">
    <text evidence="4">The sequence shown here is derived from an EMBL/GenBank/DDBJ whole genome shotgun (WGS) entry which is preliminary data.</text>
</comment>
<dbReference type="HOGENOM" id="CLU_1422303_0_0_1"/>
<evidence type="ECO:0000313" key="5">
    <source>
        <dbReference type="Proteomes" id="UP000011668"/>
    </source>
</evidence>
<dbReference type="PANTHER" id="PTHR21000">
    <property type="entry name" value="DIHYDROXY-ACID DEHYDRATASE DAD"/>
    <property type="match status" value="1"/>
</dbReference>
<dbReference type="InterPro" id="IPR037237">
    <property type="entry name" value="IlvD/EDD_N"/>
</dbReference>
<keyword evidence="2" id="KW-0456">Lyase</keyword>
<evidence type="ECO:0000259" key="3">
    <source>
        <dbReference type="Pfam" id="PF00920"/>
    </source>
</evidence>
<sequence>MGMTLPGSSSFPAEYPEKQQECETIGQAMLNLLEKNILPRDIMTRSAFENVLTMILGGSTNAVLHLIAIAHSVGINLTIDDFQSVSDRVPFLADLKPSGKYVMEDVHKIGGIPGPCIYALVDSFDIYAFVFTAVLAYLLENKLIDGNNMTVTGKTLGENLERWTVEKGRLQSGQKVIRPLSEPIKATGHIR</sequence>
<evidence type="ECO:0000256" key="2">
    <source>
        <dbReference type="ARBA" id="ARBA00023239"/>
    </source>
</evidence>
<keyword evidence="5" id="KW-1185">Reference proteome</keyword>
<dbReference type="Pfam" id="PF00920">
    <property type="entry name" value="ILVD_EDD_N"/>
    <property type="match status" value="1"/>
</dbReference>
<reference evidence="4 5" key="1">
    <citation type="journal article" date="2013" name="Nat. Commun.">
        <title>The evolution and pathogenic mechanisms of the rice sheath blight pathogen.</title>
        <authorList>
            <person name="Zheng A."/>
            <person name="Lin R."/>
            <person name="Xu L."/>
            <person name="Qin P."/>
            <person name="Tang C."/>
            <person name="Ai P."/>
            <person name="Zhang D."/>
            <person name="Liu Y."/>
            <person name="Sun Z."/>
            <person name="Feng H."/>
            <person name="Wang Y."/>
            <person name="Chen Y."/>
            <person name="Liang X."/>
            <person name="Fu R."/>
            <person name="Li Q."/>
            <person name="Zhang J."/>
            <person name="Yu X."/>
            <person name="Xie Z."/>
            <person name="Ding L."/>
            <person name="Guan P."/>
            <person name="Tang J."/>
            <person name="Liang Y."/>
            <person name="Wang S."/>
            <person name="Deng Q."/>
            <person name="Li S."/>
            <person name="Zhu J."/>
            <person name="Wang L."/>
            <person name="Liu H."/>
            <person name="Li P."/>
        </authorList>
    </citation>
    <scope>NUCLEOTIDE SEQUENCE [LARGE SCALE GENOMIC DNA]</scope>
    <source>
        <strain evidence="5">AG-1 IA</strain>
    </source>
</reference>
<evidence type="ECO:0000313" key="4">
    <source>
        <dbReference type="EMBL" id="ELU38949.1"/>
    </source>
</evidence>
<dbReference type="SUPFAM" id="SSF143975">
    <property type="entry name" value="IlvD/EDD N-terminal domain-like"/>
    <property type="match status" value="1"/>
</dbReference>
<proteinExistence type="inferred from homology"/>
<protein>
    <submittedName>
        <fullName evidence="4">Dihydroxy-acid dehydratase</fullName>
    </submittedName>
</protein>
<organism evidence="4 5">
    <name type="scientific">Thanatephorus cucumeris (strain AG1-IA)</name>
    <name type="common">Rice sheath blight fungus</name>
    <name type="synonym">Rhizoctonia solani</name>
    <dbReference type="NCBI Taxonomy" id="983506"/>
    <lineage>
        <taxon>Eukaryota</taxon>
        <taxon>Fungi</taxon>
        <taxon>Dikarya</taxon>
        <taxon>Basidiomycota</taxon>
        <taxon>Agaricomycotina</taxon>
        <taxon>Agaricomycetes</taxon>
        <taxon>Cantharellales</taxon>
        <taxon>Ceratobasidiaceae</taxon>
        <taxon>Rhizoctonia</taxon>
        <taxon>Rhizoctonia solani AG-1</taxon>
    </lineage>
</organism>
<dbReference type="EMBL" id="AFRT01001976">
    <property type="protein sequence ID" value="ELU38949.1"/>
    <property type="molecule type" value="Genomic_DNA"/>
</dbReference>
<dbReference type="AlphaFoldDB" id="L8WRE8"/>
<dbReference type="GO" id="GO:0005739">
    <property type="term" value="C:mitochondrion"/>
    <property type="evidence" value="ECO:0007669"/>
    <property type="project" value="TreeGrafter"/>
</dbReference>
<dbReference type="InterPro" id="IPR000581">
    <property type="entry name" value="ILV_EDD_N"/>
</dbReference>
<dbReference type="OMA" id="ECETIGQ"/>
<dbReference type="InterPro" id="IPR050165">
    <property type="entry name" value="DHAD_IlvD/Edd"/>
</dbReference>
<comment type="similarity">
    <text evidence="1">Belongs to the IlvD/Edd family.</text>
</comment>
<accession>L8WRE8</accession>
<dbReference type="STRING" id="983506.L8WRE8"/>
<evidence type="ECO:0000256" key="1">
    <source>
        <dbReference type="ARBA" id="ARBA00006486"/>
    </source>
</evidence>
<dbReference type="Proteomes" id="UP000011668">
    <property type="component" value="Unassembled WGS sequence"/>
</dbReference>
<gene>
    <name evidence="4" type="ORF">AG1IA_07016</name>
</gene>
<dbReference type="OrthoDB" id="3851628at2759"/>
<dbReference type="PANTHER" id="PTHR21000:SF5">
    <property type="entry name" value="DIHYDROXY-ACID DEHYDRATASE, MITOCHONDRIAL"/>
    <property type="match status" value="1"/>
</dbReference>
<feature type="domain" description="Dihydroxy-acid/6-phosphogluconate dehydratase N-terminal" evidence="3">
    <location>
        <begin position="1"/>
        <end position="113"/>
    </location>
</feature>
<dbReference type="GO" id="GO:0009082">
    <property type="term" value="P:branched-chain amino acid biosynthetic process"/>
    <property type="evidence" value="ECO:0007669"/>
    <property type="project" value="TreeGrafter"/>
</dbReference>